<dbReference type="GO" id="GO:0051131">
    <property type="term" value="P:chaperone-mediated protein complex assembly"/>
    <property type="evidence" value="ECO:0007669"/>
    <property type="project" value="InterPro"/>
</dbReference>
<sequence length="648" mass="71804">MNLFFFFLRQDVMLKSVTAKEHQYVGLHKLSALARTLHSFIGPQKSYKFIQDDRSGESALTCSCFCTIQNLDPTCAIDQLVRETLQEHEKIYHTGSGCLMFLAGAWSNAALHGLRQGISITQIISAMSEGIEICLDAIRKSAVFFNGNDVILSRRSTAAAHSSRLSLSKKAFSEASNMSSNLQATPAKVYQQAQNGSGHRQIKLSRYFCETKSEMVSQFETYSVAHIAEALSHRCDNVMEMAVEAMQIQSRNNQDISFVTFDITKVMTCVLFGLPEDCCCVVQGCIVLLADEKVSVFHHLKTKHLKVALVNGDLSHNYRHLGFKRPAGMQHVRDQPGVSGSSREDEWVKKVVKLLLDLGVNLILITGVACKAMVQHCCRHQILVVEKLNFSVLRNFAQSTGSVPVTYASQLGHHCVGTGVQLALWRDLSCYDRNLLLPVSISTGGNTELVTAILTSSVQCKLESLEDRFWACAYRLHHALKDRALLPGAGRTEMFCICHLQKQAKYCREKRTDSVPTAAAGTATALHTSVMLELMAEGLMDYITTVMINSGKLSKVKARTIVSRQLQTFDVHKGNAAKFPQLVLRNEATAVSSVKTTECAQTVEVYDNLCVKQEAWRKALDLVFLVLQTDGEVVSGVDQKMETDAMML</sequence>
<dbReference type="AlphaFoldDB" id="A0A3P9ILV8"/>
<dbReference type="GO" id="GO:0005524">
    <property type="term" value="F:ATP binding"/>
    <property type="evidence" value="ECO:0007669"/>
    <property type="project" value="InterPro"/>
</dbReference>
<protein>
    <submittedName>
        <fullName evidence="1">Bardet-Biedl syndrome 12</fullName>
    </submittedName>
</protein>
<dbReference type="Ensembl" id="ENSORLT00015030137.1">
    <property type="protein sequence ID" value="ENSORLP00015020843.1"/>
    <property type="gene ID" value="ENSORLG00015022013.1"/>
</dbReference>
<dbReference type="PANTHER" id="PTHR46883">
    <property type="entry name" value="BARDET-BIEDL SYNDROME 12 PROTEIN"/>
    <property type="match status" value="1"/>
</dbReference>
<reference evidence="1 2" key="2">
    <citation type="submission" date="2017-04" db="EMBL/GenBank/DDBJ databases">
        <title>CpG methylation of centromeres and impact of large insertions on vertebrate speciation.</title>
        <authorList>
            <person name="Ichikawa K."/>
            <person name="Yoshimura J."/>
            <person name="Morishita S."/>
        </authorList>
    </citation>
    <scope>NUCLEOTIDE SEQUENCE</scope>
    <source>
        <strain evidence="1 2">HSOK</strain>
    </source>
</reference>
<dbReference type="InterPro" id="IPR042984">
    <property type="entry name" value="BBS12"/>
</dbReference>
<dbReference type="InterPro" id="IPR002423">
    <property type="entry name" value="Cpn60/GroEL/TCP-1"/>
</dbReference>
<reference evidence="1" key="3">
    <citation type="submission" date="2025-08" db="UniProtKB">
        <authorList>
            <consortium name="Ensembl"/>
        </authorList>
    </citation>
    <scope>IDENTIFICATION</scope>
    <source>
        <strain evidence="1">HSOK</strain>
    </source>
</reference>
<dbReference type="Gene3D" id="3.50.7.10">
    <property type="entry name" value="GroEL"/>
    <property type="match status" value="1"/>
</dbReference>
<dbReference type="Gene3D" id="1.10.560.10">
    <property type="entry name" value="GroEL-like equatorial domain"/>
    <property type="match status" value="2"/>
</dbReference>
<name>A0A3P9ILV8_ORYLA</name>
<accession>A0A3P9ILV8</accession>
<dbReference type="InterPro" id="IPR027409">
    <property type="entry name" value="GroEL-like_apical_dom_sf"/>
</dbReference>
<dbReference type="SUPFAM" id="SSF48592">
    <property type="entry name" value="GroEL equatorial domain-like"/>
    <property type="match status" value="1"/>
</dbReference>
<proteinExistence type="predicted"/>
<organism evidence="1 2">
    <name type="scientific">Oryzias latipes</name>
    <name type="common">Japanese rice fish</name>
    <name type="synonym">Japanese killifish</name>
    <dbReference type="NCBI Taxonomy" id="8090"/>
    <lineage>
        <taxon>Eukaryota</taxon>
        <taxon>Metazoa</taxon>
        <taxon>Chordata</taxon>
        <taxon>Craniata</taxon>
        <taxon>Vertebrata</taxon>
        <taxon>Euteleostomi</taxon>
        <taxon>Actinopterygii</taxon>
        <taxon>Neopterygii</taxon>
        <taxon>Teleostei</taxon>
        <taxon>Neoteleostei</taxon>
        <taxon>Acanthomorphata</taxon>
        <taxon>Ovalentaria</taxon>
        <taxon>Atherinomorphae</taxon>
        <taxon>Beloniformes</taxon>
        <taxon>Adrianichthyidae</taxon>
        <taxon>Oryziinae</taxon>
        <taxon>Oryzias</taxon>
    </lineage>
</organism>
<reference key="1">
    <citation type="journal article" date="2007" name="Nature">
        <title>The medaka draft genome and insights into vertebrate genome evolution.</title>
        <authorList>
            <person name="Kasahara M."/>
            <person name="Naruse K."/>
            <person name="Sasaki S."/>
            <person name="Nakatani Y."/>
            <person name="Qu W."/>
            <person name="Ahsan B."/>
            <person name="Yamada T."/>
            <person name="Nagayasu Y."/>
            <person name="Doi K."/>
            <person name="Kasai Y."/>
            <person name="Jindo T."/>
            <person name="Kobayashi D."/>
            <person name="Shimada A."/>
            <person name="Toyoda A."/>
            <person name="Kuroki Y."/>
            <person name="Fujiyama A."/>
            <person name="Sasaki T."/>
            <person name="Shimizu A."/>
            <person name="Asakawa S."/>
            <person name="Shimizu N."/>
            <person name="Hashimoto S."/>
            <person name="Yang J."/>
            <person name="Lee Y."/>
            <person name="Matsushima K."/>
            <person name="Sugano S."/>
            <person name="Sakaizumi M."/>
            <person name="Narita T."/>
            <person name="Ohishi K."/>
            <person name="Haga S."/>
            <person name="Ohta F."/>
            <person name="Nomoto H."/>
            <person name="Nogata K."/>
            <person name="Morishita T."/>
            <person name="Endo T."/>
            <person name="Shin-I T."/>
            <person name="Takeda H."/>
            <person name="Morishita S."/>
            <person name="Kohara Y."/>
        </authorList>
    </citation>
    <scope>NUCLEOTIDE SEQUENCE [LARGE SCALE GENOMIC DNA]</scope>
    <source>
        <strain>Hd-rR</strain>
    </source>
</reference>
<evidence type="ECO:0000313" key="1">
    <source>
        <dbReference type="Ensembl" id="ENSORLP00015020843.1"/>
    </source>
</evidence>
<dbReference type="Pfam" id="PF00118">
    <property type="entry name" value="Cpn60_TCP1"/>
    <property type="match status" value="1"/>
</dbReference>
<evidence type="ECO:0000313" key="2">
    <source>
        <dbReference type="Proteomes" id="UP000265200"/>
    </source>
</evidence>
<dbReference type="InterPro" id="IPR027413">
    <property type="entry name" value="GROEL-like_equatorial_sf"/>
</dbReference>
<dbReference type="SUPFAM" id="SSF52029">
    <property type="entry name" value="GroEL apical domain-like"/>
    <property type="match status" value="1"/>
</dbReference>
<dbReference type="PANTHER" id="PTHR46883:SF1">
    <property type="entry name" value="BARDET-BIEDL SYNDROME 12 PROTEIN"/>
    <property type="match status" value="1"/>
</dbReference>
<dbReference type="Proteomes" id="UP000265200">
    <property type="component" value="Chromosome 10"/>
</dbReference>
<reference evidence="1" key="4">
    <citation type="submission" date="2025-09" db="UniProtKB">
        <authorList>
            <consortium name="Ensembl"/>
        </authorList>
    </citation>
    <scope>IDENTIFICATION</scope>
    <source>
        <strain evidence="1">HSOK</strain>
    </source>
</reference>